<evidence type="ECO:0000313" key="2">
    <source>
        <dbReference type="EMBL" id="CAG8618025.1"/>
    </source>
</evidence>
<dbReference type="Proteomes" id="UP000789831">
    <property type="component" value="Unassembled WGS sequence"/>
</dbReference>
<dbReference type="OrthoDB" id="536881at2759"/>
<reference evidence="2" key="1">
    <citation type="submission" date="2021-06" db="EMBL/GenBank/DDBJ databases">
        <authorList>
            <person name="Kallberg Y."/>
            <person name="Tangrot J."/>
            <person name="Rosling A."/>
        </authorList>
    </citation>
    <scope>NUCLEOTIDE SEQUENCE</scope>
    <source>
        <strain evidence="2">MT106</strain>
    </source>
</reference>
<name>A0A9N9CZR8_9GLOM</name>
<gene>
    <name evidence="2" type="ORF">AGERDE_LOCUS9924</name>
</gene>
<dbReference type="EMBL" id="CAJVPL010002718">
    <property type="protein sequence ID" value="CAG8618025.1"/>
    <property type="molecule type" value="Genomic_DNA"/>
</dbReference>
<dbReference type="SUPFAM" id="SSF52058">
    <property type="entry name" value="L domain-like"/>
    <property type="match status" value="1"/>
</dbReference>
<sequence>MKNLEAGIRAMRFLFLFAYFIFDTQAKSNSCKGDIKINTQHDLDVLENCRFYSGTIDISETNLTSVIIPHIKSLHGSLNIKDNTRLVEISSFTLKSATDFISEGNLNLITINLPKLRTTTKSFKVENAPFLKTLFFPHGLVEVGNFHVDRTGINEIIGLDAVALNTLELLNNVSLDRVSLPKLHSANFIKIYRNGESNFKFEEFLDGLFIQTSTTEITCADFYHLRGGGVIVINSVKCKFEVESPDEHEHGYSIIENDNLWSPFARISNTEISPSVYLNFMGMYKSSRKLKLDKDIHLE</sequence>
<protein>
    <submittedName>
        <fullName evidence="2">2270_t:CDS:1</fullName>
    </submittedName>
</protein>
<organism evidence="2 3">
    <name type="scientific">Ambispora gerdemannii</name>
    <dbReference type="NCBI Taxonomy" id="144530"/>
    <lineage>
        <taxon>Eukaryota</taxon>
        <taxon>Fungi</taxon>
        <taxon>Fungi incertae sedis</taxon>
        <taxon>Mucoromycota</taxon>
        <taxon>Glomeromycotina</taxon>
        <taxon>Glomeromycetes</taxon>
        <taxon>Archaeosporales</taxon>
        <taxon>Ambisporaceae</taxon>
        <taxon>Ambispora</taxon>
    </lineage>
</organism>
<feature type="signal peptide" evidence="1">
    <location>
        <begin position="1"/>
        <end position="26"/>
    </location>
</feature>
<proteinExistence type="predicted"/>
<accession>A0A9N9CZR8</accession>
<comment type="caution">
    <text evidence="2">The sequence shown here is derived from an EMBL/GenBank/DDBJ whole genome shotgun (WGS) entry which is preliminary data.</text>
</comment>
<evidence type="ECO:0000256" key="1">
    <source>
        <dbReference type="SAM" id="SignalP"/>
    </source>
</evidence>
<keyword evidence="1" id="KW-0732">Signal</keyword>
<evidence type="ECO:0000313" key="3">
    <source>
        <dbReference type="Proteomes" id="UP000789831"/>
    </source>
</evidence>
<dbReference type="AlphaFoldDB" id="A0A9N9CZR8"/>
<keyword evidence="3" id="KW-1185">Reference proteome</keyword>
<feature type="chain" id="PRO_5040497575" evidence="1">
    <location>
        <begin position="27"/>
        <end position="299"/>
    </location>
</feature>